<dbReference type="PRINTS" id="PR00032">
    <property type="entry name" value="HTHARAC"/>
</dbReference>
<dbReference type="GO" id="GO:0043565">
    <property type="term" value="F:sequence-specific DNA binding"/>
    <property type="evidence" value="ECO:0007669"/>
    <property type="project" value="InterPro"/>
</dbReference>
<evidence type="ECO:0000256" key="2">
    <source>
        <dbReference type="ARBA" id="ARBA00022490"/>
    </source>
</evidence>
<keyword evidence="2" id="KW-0963">Cytoplasm</keyword>
<dbReference type="InterPro" id="IPR018060">
    <property type="entry name" value="HTH_AraC"/>
</dbReference>
<dbReference type="PROSITE" id="PS01124">
    <property type="entry name" value="HTH_ARAC_FAMILY_2"/>
    <property type="match status" value="1"/>
</dbReference>
<dbReference type="CDD" id="cd17536">
    <property type="entry name" value="REC_YesN-like"/>
    <property type="match status" value="1"/>
</dbReference>
<evidence type="ECO:0000256" key="6">
    <source>
        <dbReference type="ARBA" id="ARBA00023125"/>
    </source>
</evidence>
<name>A0A1H0GEV4_9BACI</name>
<dbReference type="InterPro" id="IPR051552">
    <property type="entry name" value="HptR"/>
</dbReference>
<dbReference type="GO" id="GO:0003700">
    <property type="term" value="F:DNA-binding transcription factor activity"/>
    <property type="evidence" value="ECO:0007669"/>
    <property type="project" value="InterPro"/>
</dbReference>
<dbReference type="STRING" id="745820.SAMN04488053_10681"/>
<evidence type="ECO:0000256" key="4">
    <source>
        <dbReference type="ARBA" id="ARBA00023012"/>
    </source>
</evidence>
<dbReference type="SMART" id="SM00448">
    <property type="entry name" value="REC"/>
    <property type="match status" value="1"/>
</dbReference>
<evidence type="ECO:0000259" key="10">
    <source>
        <dbReference type="PROSITE" id="PS50110"/>
    </source>
</evidence>
<accession>A0A1H0GEV4</accession>
<feature type="domain" description="Response regulatory" evidence="10">
    <location>
        <begin position="3"/>
        <end position="120"/>
    </location>
</feature>
<dbReference type="GO" id="GO:0005737">
    <property type="term" value="C:cytoplasm"/>
    <property type="evidence" value="ECO:0007669"/>
    <property type="project" value="UniProtKB-SubCell"/>
</dbReference>
<dbReference type="Pfam" id="PF00072">
    <property type="entry name" value="Response_reg"/>
    <property type="match status" value="1"/>
</dbReference>
<sequence>MYSVLLVDDEKLILESLEKTFPWEELDCSIVGTASNGQEALRKYQALLPNIVITDIKMPDMTGIEFLETIFSQREVDEVIVLSGYDDFEYVRSALQFRAFHYLLKPLDRAELKEVLLDAKKQINKKKEAQIAAWKTQLYEAIFTKKQHTTLPFSNYTLMVIEHTDPADWQELYFTAEYIFAYPLSADTVLLAGTGEQAPEQMKKQFLTVSAEQPSLKAAISPMIDTPEELNEAFKSAQEYLDKQSFIAASLITSDLYEEYVSQESVTHKYIYEAKEYVTRHCHDHLRSEDVAKKFGFSTSYFSTLYKQAHGISFSDHIKTERLKKAQQLLTETNKPAYEVAEIVGYEDQRYFSQVFKKEFGFTPSDYRKKHTKLR</sequence>
<keyword evidence="6" id="KW-0238">DNA-binding</keyword>
<dbReference type="InterPro" id="IPR020449">
    <property type="entry name" value="Tscrpt_reg_AraC-type_HTH"/>
</dbReference>
<dbReference type="SMART" id="SM00342">
    <property type="entry name" value="HTH_ARAC"/>
    <property type="match status" value="1"/>
</dbReference>
<dbReference type="OrthoDB" id="342399at2"/>
<dbReference type="InterPro" id="IPR011006">
    <property type="entry name" value="CheY-like_superfamily"/>
</dbReference>
<feature type="domain" description="HTH araC/xylS-type" evidence="9">
    <location>
        <begin position="272"/>
        <end position="370"/>
    </location>
</feature>
<keyword evidence="7" id="KW-0804">Transcription</keyword>
<keyword evidence="5" id="KW-0805">Transcription regulation</keyword>
<gene>
    <name evidence="11" type="ORF">SAMN04488053_10681</name>
</gene>
<evidence type="ECO:0000256" key="5">
    <source>
        <dbReference type="ARBA" id="ARBA00023015"/>
    </source>
</evidence>
<keyword evidence="3 8" id="KW-0597">Phosphoprotein</keyword>
<dbReference type="InterPro" id="IPR009057">
    <property type="entry name" value="Homeodomain-like_sf"/>
</dbReference>
<dbReference type="EMBL" id="FNIL01000006">
    <property type="protein sequence ID" value="SDO05388.1"/>
    <property type="molecule type" value="Genomic_DNA"/>
</dbReference>
<dbReference type="Gene3D" id="3.40.50.2300">
    <property type="match status" value="1"/>
</dbReference>
<dbReference type="Pfam" id="PF12833">
    <property type="entry name" value="HTH_18"/>
    <property type="match status" value="1"/>
</dbReference>
<dbReference type="AlphaFoldDB" id="A0A1H0GEV4"/>
<dbReference type="SUPFAM" id="SSF46689">
    <property type="entry name" value="Homeodomain-like"/>
    <property type="match status" value="2"/>
</dbReference>
<dbReference type="InterPro" id="IPR001789">
    <property type="entry name" value="Sig_transdc_resp-reg_receiver"/>
</dbReference>
<dbReference type="GO" id="GO:0000160">
    <property type="term" value="P:phosphorelay signal transduction system"/>
    <property type="evidence" value="ECO:0007669"/>
    <property type="project" value="UniProtKB-KW"/>
</dbReference>
<feature type="modified residue" description="4-aspartylphosphate" evidence="8">
    <location>
        <position position="55"/>
    </location>
</feature>
<evidence type="ECO:0000256" key="3">
    <source>
        <dbReference type="ARBA" id="ARBA00022553"/>
    </source>
</evidence>
<proteinExistence type="predicted"/>
<evidence type="ECO:0000256" key="8">
    <source>
        <dbReference type="PROSITE-ProRule" id="PRU00169"/>
    </source>
</evidence>
<dbReference type="Gene3D" id="1.10.10.60">
    <property type="entry name" value="Homeodomain-like"/>
    <property type="match status" value="2"/>
</dbReference>
<evidence type="ECO:0000313" key="11">
    <source>
        <dbReference type="EMBL" id="SDO05388.1"/>
    </source>
</evidence>
<dbReference type="PANTHER" id="PTHR42713">
    <property type="entry name" value="HISTIDINE KINASE-RELATED"/>
    <property type="match status" value="1"/>
</dbReference>
<evidence type="ECO:0000313" key="12">
    <source>
        <dbReference type="Proteomes" id="UP000198778"/>
    </source>
</evidence>
<evidence type="ECO:0000256" key="7">
    <source>
        <dbReference type="ARBA" id="ARBA00023163"/>
    </source>
</evidence>
<dbReference type="PANTHER" id="PTHR42713:SF3">
    <property type="entry name" value="TRANSCRIPTIONAL REGULATORY PROTEIN HPTR"/>
    <property type="match status" value="1"/>
</dbReference>
<dbReference type="RefSeq" id="WP_090842986.1">
    <property type="nucleotide sequence ID" value="NZ_FNIL01000006.1"/>
</dbReference>
<keyword evidence="4" id="KW-0902">Two-component regulatory system</keyword>
<dbReference type="SUPFAM" id="SSF52172">
    <property type="entry name" value="CheY-like"/>
    <property type="match status" value="1"/>
</dbReference>
<dbReference type="PROSITE" id="PS50110">
    <property type="entry name" value="RESPONSE_REGULATORY"/>
    <property type="match status" value="1"/>
</dbReference>
<reference evidence="12" key="1">
    <citation type="submission" date="2016-10" db="EMBL/GenBank/DDBJ databases">
        <authorList>
            <person name="Varghese N."/>
            <person name="Submissions S."/>
        </authorList>
    </citation>
    <scope>NUCLEOTIDE SEQUENCE [LARGE SCALE GENOMIC DNA]</scope>
    <source>
        <strain evidence="12">CGMCC 1.10369</strain>
    </source>
</reference>
<dbReference type="Proteomes" id="UP000198778">
    <property type="component" value="Unassembled WGS sequence"/>
</dbReference>
<evidence type="ECO:0000259" key="9">
    <source>
        <dbReference type="PROSITE" id="PS01124"/>
    </source>
</evidence>
<keyword evidence="12" id="KW-1185">Reference proteome</keyword>
<protein>
    <submittedName>
        <fullName evidence="11">Two-component system, response regulator YesN</fullName>
    </submittedName>
</protein>
<organism evidence="11 12">
    <name type="scientific">Alkalicoccus daliensis</name>
    <dbReference type="NCBI Taxonomy" id="745820"/>
    <lineage>
        <taxon>Bacteria</taxon>
        <taxon>Bacillati</taxon>
        <taxon>Bacillota</taxon>
        <taxon>Bacilli</taxon>
        <taxon>Bacillales</taxon>
        <taxon>Bacillaceae</taxon>
        <taxon>Alkalicoccus</taxon>
    </lineage>
</organism>
<evidence type="ECO:0000256" key="1">
    <source>
        <dbReference type="ARBA" id="ARBA00004496"/>
    </source>
</evidence>
<comment type="subcellular location">
    <subcellularLocation>
        <location evidence="1">Cytoplasm</location>
    </subcellularLocation>
</comment>